<name>A0AAV0LWU0_9ROSI</name>
<reference evidence="3" key="1">
    <citation type="submission" date="2022-08" db="EMBL/GenBank/DDBJ databases">
        <authorList>
            <person name="Gutierrez-Valencia J."/>
        </authorList>
    </citation>
    <scope>NUCLEOTIDE SEQUENCE</scope>
</reference>
<dbReference type="Gene3D" id="3.10.120.10">
    <property type="entry name" value="Cytochrome b5-like heme/steroid binding domain"/>
    <property type="match status" value="1"/>
</dbReference>
<dbReference type="Pfam" id="PF11955">
    <property type="entry name" value="PORR"/>
    <property type="match status" value="1"/>
</dbReference>
<gene>
    <name evidence="3" type="ORF">LITE_LOCUS25850</name>
</gene>
<dbReference type="FunFam" id="3.10.120.10:FF:000003">
    <property type="entry name" value="membrane-associated progesterone receptor component 1"/>
    <property type="match status" value="1"/>
</dbReference>
<proteinExistence type="inferred from homology"/>
<dbReference type="EMBL" id="CAMGYJ010000006">
    <property type="protein sequence ID" value="CAI0438571.1"/>
    <property type="molecule type" value="Genomic_DNA"/>
</dbReference>
<evidence type="ECO:0000313" key="4">
    <source>
        <dbReference type="Proteomes" id="UP001154282"/>
    </source>
</evidence>
<dbReference type="SMART" id="SM01117">
    <property type="entry name" value="Cyt-b5"/>
    <property type="match status" value="1"/>
</dbReference>
<feature type="domain" description="Cytochrome b5 heme-binding" evidence="2">
    <location>
        <begin position="485"/>
        <end position="581"/>
    </location>
</feature>
<evidence type="ECO:0000313" key="3">
    <source>
        <dbReference type="EMBL" id="CAI0438571.1"/>
    </source>
</evidence>
<dbReference type="AlphaFoldDB" id="A0AAV0LWU0"/>
<keyword evidence="4" id="KW-1185">Reference proteome</keyword>
<dbReference type="InterPro" id="IPR045040">
    <property type="entry name" value="PORR_fam"/>
</dbReference>
<protein>
    <recommendedName>
        <fullName evidence="2">Cytochrome b5 heme-binding domain-containing protein</fullName>
    </recommendedName>
</protein>
<dbReference type="PANTHER" id="PTHR31476">
    <property type="entry name" value="PROTEIN WHAT'S THIS FACTOR 1 HOMOLOG, CHLOROPLASTIC"/>
    <property type="match status" value="1"/>
</dbReference>
<comment type="caution">
    <text evidence="3">The sequence shown here is derived from an EMBL/GenBank/DDBJ whole genome shotgun (WGS) entry which is preliminary data.</text>
</comment>
<dbReference type="PANTHER" id="PTHR31476:SF12">
    <property type="entry name" value="UBIQUITIN CARBOXYL-TERMINAL HYDROLASE FAMILY PROTEIN"/>
    <property type="match status" value="1"/>
</dbReference>
<dbReference type="SUPFAM" id="SSF55856">
    <property type="entry name" value="Cytochrome b5-like heme/steroid binding domain"/>
    <property type="match status" value="1"/>
</dbReference>
<dbReference type="InterPro" id="IPR021099">
    <property type="entry name" value="PORR_domain"/>
</dbReference>
<comment type="similarity">
    <text evidence="1">Belongs to the cytochrome b5 family. MAPR subfamily.</text>
</comment>
<dbReference type="InterPro" id="IPR001199">
    <property type="entry name" value="Cyt_B5-like_heme/steroid-bd"/>
</dbReference>
<dbReference type="Proteomes" id="UP001154282">
    <property type="component" value="Unassembled WGS sequence"/>
</dbReference>
<accession>A0AAV0LWU0</accession>
<dbReference type="GO" id="GO:0003723">
    <property type="term" value="F:RNA binding"/>
    <property type="evidence" value="ECO:0007669"/>
    <property type="project" value="InterPro"/>
</dbReference>
<evidence type="ECO:0000259" key="2">
    <source>
        <dbReference type="SMART" id="SM01117"/>
    </source>
</evidence>
<organism evidence="3 4">
    <name type="scientific">Linum tenue</name>
    <dbReference type="NCBI Taxonomy" id="586396"/>
    <lineage>
        <taxon>Eukaryota</taxon>
        <taxon>Viridiplantae</taxon>
        <taxon>Streptophyta</taxon>
        <taxon>Embryophyta</taxon>
        <taxon>Tracheophyta</taxon>
        <taxon>Spermatophyta</taxon>
        <taxon>Magnoliopsida</taxon>
        <taxon>eudicotyledons</taxon>
        <taxon>Gunneridae</taxon>
        <taxon>Pentapetalae</taxon>
        <taxon>rosids</taxon>
        <taxon>fabids</taxon>
        <taxon>Malpighiales</taxon>
        <taxon>Linaceae</taxon>
        <taxon>Linum</taxon>
    </lineage>
</organism>
<evidence type="ECO:0000256" key="1">
    <source>
        <dbReference type="ARBA" id="ARBA00038357"/>
    </source>
</evidence>
<dbReference type="InterPro" id="IPR036400">
    <property type="entry name" value="Cyt_B5-like_heme/steroid_sf"/>
</dbReference>
<sequence>MWRTSRNFAKCIRLDSTEFHFGPFNQFVQRRWGKPANTAQTRLEDRTRDSKLDRISANLRRLRIILNLHELISNRKRGPFVSVQLMSRWRNIVGLNVGVGEFIQKYPHIFEVFIHPIRRNMCCRVTSKWEDLMAEEAGAIRESESKEALWRLKKLLMMSKNGTLHVHALRMIRKELGLPEDFRDSILNEYKSDFELVDLETVKLVSSKDDERLGVAEIEKWREKEYKDKWLSELETKYAFPIQYPTGFKIKGGVREKMRNWQRLPYLKAYEQDNAGGFSRSSNVVERYEKRAVAMIHELLSLTVEKMVDVQRLSHFKKDFGMEVNVRELLLSHPGIFYISTRGKTQVVFLREAYAKGCLIEPNPIHVVRKKMLDLILGNGQMVKLATIGGSRALHDTMKQLYTRFRVKELENVIDNVVWKIAQPVDLFFHIMPPNLGFFLSLLEFPAISSSSLPRNTLSLQNNSVTCDSVSATTSTTKPIFPMEFTAAQLSQFDGSDPSKPIYVAIKGRVFDVSSGNSFYGPGGSYAMFAGKDASRALAKMSKNDEDVIPSLDGLSDKEIGVLADWEKKFEAKYPVVGRVVS</sequence>
<dbReference type="Pfam" id="PF00173">
    <property type="entry name" value="Cyt-b5"/>
    <property type="match status" value="1"/>
</dbReference>